<evidence type="ECO:0000256" key="1">
    <source>
        <dbReference type="SAM" id="Phobius"/>
    </source>
</evidence>
<evidence type="ECO:0000313" key="2">
    <source>
        <dbReference type="EMBL" id="CAG7836553.1"/>
    </source>
</evidence>
<reference evidence="2" key="1">
    <citation type="submission" date="2021-06" db="EMBL/GenBank/DDBJ databases">
        <authorList>
            <person name="Hodson N. C."/>
            <person name="Mongue J. A."/>
            <person name="Jaron S. K."/>
        </authorList>
    </citation>
    <scope>NUCLEOTIDE SEQUENCE</scope>
</reference>
<evidence type="ECO:0000313" key="3">
    <source>
        <dbReference type="Proteomes" id="UP000708208"/>
    </source>
</evidence>
<name>A0A8J2LJC3_9HEXA</name>
<keyword evidence="1" id="KW-1133">Transmembrane helix</keyword>
<gene>
    <name evidence="2" type="ORF">AFUS01_LOCUS45788</name>
</gene>
<proteinExistence type="predicted"/>
<dbReference type="EMBL" id="CAJVCH010571072">
    <property type="protein sequence ID" value="CAG7836553.1"/>
    <property type="molecule type" value="Genomic_DNA"/>
</dbReference>
<comment type="caution">
    <text evidence="2">The sequence shown here is derived from an EMBL/GenBank/DDBJ whole genome shotgun (WGS) entry which is preliminary data.</text>
</comment>
<feature type="transmembrane region" description="Helical" evidence="1">
    <location>
        <begin position="133"/>
        <end position="155"/>
    </location>
</feature>
<sequence>MQEDNSDEKCLYFEDMDLLTGQEGWFISLVSNLSFTKIRDTNYNCEFKTEVLSNMSEPEILCKLENGNQIKFEAVNLTNLEILQAFNRIVLPLLPPPEELTETGSEKSAAFKAIDEIYNGLPSFTDVFDEETFYMFAFGFTCCTVLVAFILSRFITLKEAF</sequence>
<accession>A0A8J2LJC3</accession>
<dbReference type="Proteomes" id="UP000708208">
    <property type="component" value="Unassembled WGS sequence"/>
</dbReference>
<keyword evidence="1" id="KW-0472">Membrane</keyword>
<keyword evidence="1" id="KW-0812">Transmembrane</keyword>
<keyword evidence="3" id="KW-1185">Reference proteome</keyword>
<dbReference type="OrthoDB" id="10014237at2759"/>
<protein>
    <submittedName>
        <fullName evidence="2">Uncharacterized protein</fullName>
    </submittedName>
</protein>
<organism evidence="2 3">
    <name type="scientific">Allacma fusca</name>
    <dbReference type="NCBI Taxonomy" id="39272"/>
    <lineage>
        <taxon>Eukaryota</taxon>
        <taxon>Metazoa</taxon>
        <taxon>Ecdysozoa</taxon>
        <taxon>Arthropoda</taxon>
        <taxon>Hexapoda</taxon>
        <taxon>Collembola</taxon>
        <taxon>Symphypleona</taxon>
        <taxon>Sminthuridae</taxon>
        <taxon>Allacma</taxon>
    </lineage>
</organism>
<dbReference type="AlphaFoldDB" id="A0A8J2LJC3"/>